<evidence type="ECO:0000256" key="5">
    <source>
        <dbReference type="SAM" id="Coils"/>
    </source>
</evidence>
<comment type="caution">
    <text evidence="9">The sequence shown here is derived from an EMBL/GenBank/DDBJ whole genome shotgun (WGS) entry which is preliminary data.</text>
</comment>
<dbReference type="PANTHER" id="PTHR25465">
    <property type="entry name" value="B-BOX DOMAIN CONTAINING"/>
    <property type="match status" value="1"/>
</dbReference>
<reference evidence="9 10" key="1">
    <citation type="submission" date="2019-04" db="EMBL/GenBank/DDBJ databases">
        <title>Chromosome genome assembly for Takifugu flavidus.</title>
        <authorList>
            <person name="Xiao S."/>
        </authorList>
    </citation>
    <scope>NUCLEOTIDE SEQUENCE [LARGE SCALE GENOMIC DNA]</scope>
    <source>
        <strain evidence="9">HTHZ2018</strain>
        <tissue evidence="9">Muscle</tissue>
    </source>
</reference>
<evidence type="ECO:0000256" key="3">
    <source>
        <dbReference type="ARBA" id="ARBA00022833"/>
    </source>
</evidence>
<evidence type="ECO:0000256" key="6">
    <source>
        <dbReference type="SAM" id="MobiDB-lite"/>
    </source>
</evidence>
<dbReference type="InterPro" id="IPR017907">
    <property type="entry name" value="Znf_RING_CS"/>
</dbReference>
<feature type="coiled-coil region" evidence="5">
    <location>
        <begin position="295"/>
        <end position="354"/>
    </location>
</feature>
<dbReference type="Gene3D" id="3.30.40.10">
    <property type="entry name" value="Zinc/RING finger domain, C3HC4 (zinc finger)"/>
    <property type="match status" value="1"/>
</dbReference>
<evidence type="ECO:0000256" key="1">
    <source>
        <dbReference type="ARBA" id="ARBA00022723"/>
    </source>
</evidence>
<evidence type="ECO:0000259" key="8">
    <source>
        <dbReference type="PROSITE" id="PS50119"/>
    </source>
</evidence>
<dbReference type="Pfam" id="PF00643">
    <property type="entry name" value="zf-B_box"/>
    <property type="match status" value="1"/>
</dbReference>
<dbReference type="SUPFAM" id="SSF57845">
    <property type="entry name" value="B-box zinc-binding domain"/>
    <property type="match status" value="1"/>
</dbReference>
<dbReference type="GO" id="GO:0016874">
    <property type="term" value="F:ligase activity"/>
    <property type="evidence" value="ECO:0007669"/>
    <property type="project" value="UniProtKB-KW"/>
</dbReference>
<dbReference type="SMART" id="SM00336">
    <property type="entry name" value="BBOX"/>
    <property type="match status" value="2"/>
</dbReference>
<evidence type="ECO:0000256" key="4">
    <source>
        <dbReference type="PROSITE-ProRule" id="PRU00024"/>
    </source>
</evidence>
<dbReference type="AlphaFoldDB" id="A0A5C6PTB6"/>
<organism evidence="9 10">
    <name type="scientific">Takifugu flavidus</name>
    <name type="common">sansaifugu</name>
    <dbReference type="NCBI Taxonomy" id="433684"/>
    <lineage>
        <taxon>Eukaryota</taxon>
        <taxon>Metazoa</taxon>
        <taxon>Chordata</taxon>
        <taxon>Craniata</taxon>
        <taxon>Vertebrata</taxon>
        <taxon>Euteleostomi</taxon>
        <taxon>Actinopterygii</taxon>
        <taxon>Neopterygii</taxon>
        <taxon>Teleostei</taxon>
        <taxon>Neoteleostei</taxon>
        <taxon>Acanthomorphata</taxon>
        <taxon>Eupercaria</taxon>
        <taxon>Tetraodontiformes</taxon>
        <taxon>Tetradontoidea</taxon>
        <taxon>Tetraodontidae</taxon>
        <taxon>Takifugu</taxon>
    </lineage>
</organism>
<feature type="domain" description="B box-type" evidence="8">
    <location>
        <begin position="202"/>
        <end position="241"/>
    </location>
</feature>
<accession>A0A5C6PTB6</accession>
<evidence type="ECO:0000313" key="9">
    <source>
        <dbReference type="EMBL" id="TWW82286.1"/>
    </source>
</evidence>
<dbReference type="EMBL" id="RHFK02000001">
    <property type="protein sequence ID" value="TWW82286.1"/>
    <property type="molecule type" value="Genomic_DNA"/>
</dbReference>
<evidence type="ECO:0000313" key="10">
    <source>
        <dbReference type="Proteomes" id="UP000324091"/>
    </source>
</evidence>
<keyword evidence="10" id="KW-1185">Reference proteome</keyword>
<dbReference type="GO" id="GO:0008270">
    <property type="term" value="F:zinc ion binding"/>
    <property type="evidence" value="ECO:0007669"/>
    <property type="project" value="UniProtKB-KW"/>
</dbReference>
<keyword evidence="5" id="KW-0175">Coiled coil</keyword>
<dbReference type="PROSITE" id="PS50089">
    <property type="entry name" value="ZF_RING_2"/>
    <property type="match status" value="1"/>
</dbReference>
<keyword evidence="3" id="KW-0862">Zinc</keyword>
<protein>
    <submittedName>
        <fullName evidence="9">E3 ubiquitin/ISG15 ligase TRIM25</fullName>
    </submittedName>
</protein>
<feature type="region of interest" description="Disordered" evidence="6">
    <location>
        <begin position="1"/>
        <end position="22"/>
    </location>
</feature>
<proteinExistence type="predicted"/>
<dbReference type="Gene3D" id="3.30.160.60">
    <property type="entry name" value="Classic Zinc Finger"/>
    <property type="match status" value="1"/>
</dbReference>
<sequence>MHSEPAERSGVQPSVQAPPIGPSMVITKTDSNVKTSCIYCSLNKIRTLRTPEMAFRNSLISEDQLLCPICLSVFVHPVSTPCGHNFCMSCITTCWNSALLCLCPVCKELFAFRPLLRVNTFISEVTSQFLTLHAPDDQSWSPGGDVRAASSAVLCDVCTDLQQEAAWSCLQCLTSYCEPHLEPHRRAAGLKRHTLIQPVSALEDRVCPEHGGPVALFCKTDMSLLCHVCSRSHVHHNVVSTQQAHTEMRVLLVQIQSRAQQMVRERLQKIGAVRESVTGSTAETKGVIRDSLQDLQDLTRLVLKIQNSITELIEEMERRQKVADEEAAGFISGVEAELAALREASVKLEELQHTKDPFQFLQNFQNKSALPQTTDLSSFTLNRHVEMERAWKSVSKSVSLLQVLLRFTGTRLTLCSSYLQSVSRSASSAPALRPPL</sequence>
<dbReference type="InterPro" id="IPR000315">
    <property type="entry name" value="Znf_B-box"/>
</dbReference>
<dbReference type="Proteomes" id="UP000324091">
    <property type="component" value="Chromosome 1"/>
</dbReference>
<gene>
    <name evidence="9" type="ORF">D4764_01G0021010</name>
</gene>
<dbReference type="SMART" id="SM00184">
    <property type="entry name" value="RING"/>
    <property type="match status" value="1"/>
</dbReference>
<dbReference type="PROSITE" id="PS50119">
    <property type="entry name" value="ZF_BBOX"/>
    <property type="match status" value="1"/>
</dbReference>
<dbReference type="InterPro" id="IPR051051">
    <property type="entry name" value="E3_ubiq-ligase_TRIM/RNF"/>
</dbReference>
<dbReference type="InterPro" id="IPR058030">
    <property type="entry name" value="TRIM8/14/16/25/29/45/65_CC"/>
</dbReference>
<keyword evidence="1" id="KW-0479">Metal-binding</keyword>
<evidence type="ECO:0000259" key="7">
    <source>
        <dbReference type="PROSITE" id="PS50089"/>
    </source>
</evidence>
<dbReference type="Pfam" id="PF25600">
    <property type="entry name" value="TRIM_CC"/>
    <property type="match status" value="1"/>
</dbReference>
<feature type="domain" description="RING-type" evidence="7">
    <location>
        <begin position="67"/>
        <end position="107"/>
    </location>
</feature>
<dbReference type="Gene3D" id="4.10.830.40">
    <property type="match status" value="1"/>
</dbReference>
<dbReference type="PROSITE" id="PS00518">
    <property type="entry name" value="ZF_RING_1"/>
    <property type="match status" value="1"/>
</dbReference>
<evidence type="ECO:0000256" key="2">
    <source>
        <dbReference type="ARBA" id="ARBA00022771"/>
    </source>
</evidence>
<dbReference type="PANTHER" id="PTHR25465:SF32">
    <property type="entry name" value="BLOODTHIRSTY-RELATED GENE FAMILY, MEMBER 16 ISOFORM X1-RELATED"/>
    <property type="match status" value="1"/>
</dbReference>
<dbReference type="Pfam" id="PF15227">
    <property type="entry name" value="zf-C3HC4_4"/>
    <property type="match status" value="1"/>
</dbReference>
<dbReference type="SUPFAM" id="SSF57850">
    <property type="entry name" value="RING/U-box"/>
    <property type="match status" value="1"/>
</dbReference>
<dbReference type="InterPro" id="IPR001841">
    <property type="entry name" value="Znf_RING"/>
</dbReference>
<name>A0A5C6PTB6_9TELE</name>
<keyword evidence="9" id="KW-0436">Ligase</keyword>
<keyword evidence="2 4" id="KW-0863">Zinc-finger</keyword>
<dbReference type="InterPro" id="IPR013083">
    <property type="entry name" value="Znf_RING/FYVE/PHD"/>
</dbReference>